<proteinExistence type="inferred from homology"/>
<dbReference type="RefSeq" id="WP_012498563.1">
    <property type="nucleotide sequence ID" value="NC_011026.1"/>
</dbReference>
<dbReference type="InterPro" id="IPR010935">
    <property type="entry name" value="SMC_hinge"/>
</dbReference>
<evidence type="ECO:0000256" key="8">
    <source>
        <dbReference type="SAM" id="MobiDB-lite"/>
    </source>
</evidence>
<dbReference type="Gene3D" id="3.40.50.300">
    <property type="entry name" value="P-loop containing nucleotide triphosphate hydrolases"/>
    <property type="match status" value="2"/>
</dbReference>
<dbReference type="FunFam" id="3.40.50.300:FF:000901">
    <property type="entry name" value="Chromosome partition protein Smc"/>
    <property type="match status" value="1"/>
</dbReference>
<dbReference type="HOGENOM" id="CLU_001042_2_2_10"/>
<keyword evidence="4 7" id="KW-0067">ATP-binding</keyword>
<dbReference type="KEGG" id="cts:Ctha_0007"/>
<comment type="similarity">
    <text evidence="7">Belongs to the SMC family.</text>
</comment>
<evidence type="ECO:0000256" key="5">
    <source>
        <dbReference type="ARBA" id="ARBA00023054"/>
    </source>
</evidence>
<dbReference type="InterPro" id="IPR027417">
    <property type="entry name" value="P-loop_NTPase"/>
</dbReference>
<dbReference type="PIRSF" id="PIRSF005719">
    <property type="entry name" value="SMC"/>
    <property type="match status" value="1"/>
</dbReference>
<dbReference type="SUPFAM" id="SSF75553">
    <property type="entry name" value="Smc hinge domain"/>
    <property type="match status" value="1"/>
</dbReference>
<keyword evidence="6 7" id="KW-0238">DNA-binding</keyword>
<evidence type="ECO:0000256" key="3">
    <source>
        <dbReference type="ARBA" id="ARBA00022741"/>
    </source>
</evidence>
<comment type="subcellular location">
    <subcellularLocation>
        <location evidence="1 7">Cytoplasm</location>
    </subcellularLocation>
</comment>
<feature type="coiled-coil region" evidence="7">
    <location>
        <begin position="255"/>
        <end position="492"/>
    </location>
</feature>
<dbReference type="SUPFAM" id="SSF52540">
    <property type="entry name" value="P-loop containing nucleoside triphosphate hydrolases"/>
    <property type="match status" value="1"/>
</dbReference>
<comment type="subunit">
    <text evidence="7">Homodimer.</text>
</comment>
<dbReference type="eggNOG" id="COG1196">
    <property type="taxonomic scope" value="Bacteria"/>
</dbReference>
<dbReference type="GO" id="GO:0016887">
    <property type="term" value="F:ATP hydrolysis activity"/>
    <property type="evidence" value="ECO:0007669"/>
    <property type="project" value="InterPro"/>
</dbReference>
<keyword evidence="5 7" id="KW-0175">Coiled coil</keyword>
<dbReference type="GO" id="GO:0006260">
    <property type="term" value="P:DNA replication"/>
    <property type="evidence" value="ECO:0007669"/>
    <property type="project" value="UniProtKB-UniRule"/>
</dbReference>
<dbReference type="Gene3D" id="1.20.1060.20">
    <property type="match status" value="1"/>
</dbReference>
<dbReference type="HAMAP" id="MF_01894">
    <property type="entry name" value="Smc_prok"/>
    <property type="match status" value="1"/>
</dbReference>
<dbReference type="SMART" id="SM00968">
    <property type="entry name" value="SMC_hinge"/>
    <property type="match status" value="1"/>
</dbReference>
<dbReference type="GO" id="GO:0003677">
    <property type="term" value="F:DNA binding"/>
    <property type="evidence" value="ECO:0007669"/>
    <property type="project" value="UniProtKB-UniRule"/>
</dbReference>
<gene>
    <name evidence="7" type="primary">smc</name>
    <name evidence="10" type="ordered locus">Ctha_0007</name>
</gene>
<evidence type="ECO:0000256" key="2">
    <source>
        <dbReference type="ARBA" id="ARBA00022490"/>
    </source>
</evidence>
<feature type="region of interest" description="Disordered" evidence="8">
    <location>
        <begin position="795"/>
        <end position="823"/>
    </location>
</feature>
<keyword evidence="2 7" id="KW-0963">Cytoplasm</keyword>
<feature type="compositionally biased region" description="Basic and acidic residues" evidence="8">
    <location>
        <begin position="800"/>
        <end position="823"/>
    </location>
</feature>
<dbReference type="InterPro" id="IPR036277">
    <property type="entry name" value="SMC_hinge_sf"/>
</dbReference>
<dbReference type="Pfam" id="PF06470">
    <property type="entry name" value="SMC_hinge"/>
    <property type="match status" value="1"/>
</dbReference>
<feature type="coiled-coil region" evidence="7">
    <location>
        <begin position="1005"/>
        <end position="1032"/>
    </location>
</feature>
<evidence type="ECO:0000313" key="10">
    <source>
        <dbReference type="EMBL" id="ACF12479.1"/>
    </source>
</evidence>
<feature type="coiled-coil region" evidence="7">
    <location>
        <begin position="841"/>
        <end position="945"/>
    </location>
</feature>
<dbReference type="Proteomes" id="UP000001208">
    <property type="component" value="Chromosome"/>
</dbReference>
<dbReference type="GO" id="GO:0005737">
    <property type="term" value="C:cytoplasm"/>
    <property type="evidence" value="ECO:0007669"/>
    <property type="project" value="UniProtKB-SubCell"/>
</dbReference>
<sequence>MYLSKLELFGFKSFAQRVQVKFDSGLTAIVGPNGCGKTNIVDAIRWVLGEQKTSVLRSDKMENVIFNGTKNRRPLGMSEISLTIENTKNILPTEYSEVTLTRRLYRSGESEYFLNKVPCRLRDIWDLFVDTGMGSDAYSVIELKMIEQILSDNAEERRRLFEEAAGITKYKQRRKQTYKKLETTSQDLARVEDIVNEVEKKVNALERQAKKAAQVRTLKDELLSLELGLAERQAAALDAKLKPLQAELPIHETKKSELTALIAKLEADIESQQLKLVEIERLRSTSQKEINARRENIVVTEKQLVSNKARLHSLQESIARAEKEVREIELQCETLAVEKQKNEVSLEERRKAYDEKKKAYEDARKAHEELEQNLREQRDEIEDKRRELAVISKKISEAKLRERSLEGKIENIEENLARAAERKILLERNISERSAKKLENGSLLERLMFQHKQAESELEAAKTRRAEFRSAIDAAKERLLQLRSDLNARQHRIAFLKSLLESYEGLPEGIAHLEKSAAPRYGLGCLSDMIATDEKFKLAVNAALGEALAYYICPTEQDALAAISELRKAGKGKVSFVALEKLQPTSGETQQENSPPESSLPEGVYRTADVIRAPETVRALLAILLENAYVAESLEAAQQLAAALPNASFTTLSGERYRSAGFLRGGSVKEDEGLRIGKKEELELLSAEKSEIEADIKKTEAALLEAQTGLNRTSLAEFEKEVRRLAKETTDAEKHRSQIQFELTSFENDIRQLDSRLAKDAEEKAALEMELDAQRPQLLALAEDLERENRALELAQESGRSAESELVRSRDAMQERHLKQKDAEFALEKARTELWRNDQDSRNAARQQERLTDEIAAAQAEIFRLTGELETMNENLRRFYNEKDAAEKVLAEIEFNYNALKGDFNKNESDLRQAQRQREITSQMIFEFQQQASRLEMKIENLQSVIKSEYDLTLEIKAFSDDDEFDQAAATERIGQIKTRLKNLGAVNELALEEFKTEKERFDFLVSQQADLQSAEKQLLDTIEEINKTAQKLFSETFAQIRKNFVEIFRSLFNEGDEADLMLDDTADPLDANIDIMAKPKGKRPQSIMLLSGGEKTLTAISLLFAIYLVKPSPFCILDEVDAPLDDANVGRFTDLLRQFSKETQFIIVTHNKRTMEASRVLYGVTMEEEGVSKLVAVRMDGRDAGG</sequence>
<feature type="domain" description="SMC hinge" evidence="9">
    <location>
        <begin position="520"/>
        <end position="641"/>
    </location>
</feature>
<dbReference type="PANTHER" id="PTHR43977">
    <property type="entry name" value="STRUCTURAL MAINTENANCE OF CHROMOSOMES PROTEIN 3"/>
    <property type="match status" value="1"/>
</dbReference>
<evidence type="ECO:0000256" key="1">
    <source>
        <dbReference type="ARBA" id="ARBA00004496"/>
    </source>
</evidence>
<reference evidence="10 11" key="1">
    <citation type="submission" date="2008-06" db="EMBL/GenBank/DDBJ databases">
        <title>Complete sequence of Chloroherpeton thalassium ATCC 35110.</title>
        <authorList>
            <consortium name="US DOE Joint Genome Institute"/>
            <person name="Lucas S."/>
            <person name="Copeland A."/>
            <person name="Lapidus A."/>
            <person name="Glavina del Rio T."/>
            <person name="Dalin E."/>
            <person name="Tice H."/>
            <person name="Bruce D."/>
            <person name="Goodwin L."/>
            <person name="Pitluck S."/>
            <person name="Schmutz J."/>
            <person name="Larimer F."/>
            <person name="Land M."/>
            <person name="Hauser L."/>
            <person name="Kyrpides N."/>
            <person name="Mikhailova N."/>
            <person name="Liu Z."/>
            <person name="Li T."/>
            <person name="Zhao F."/>
            <person name="Overmann J."/>
            <person name="Bryant D.A."/>
            <person name="Richardson P."/>
        </authorList>
    </citation>
    <scope>NUCLEOTIDE SEQUENCE [LARGE SCALE GENOMIC DNA]</scope>
    <source>
        <strain evidence="11">ATCC 35110 / GB-78</strain>
    </source>
</reference>
<protein>
    <recommendedName>
        <fullName evidence="7">Chromosome partition protein Smc</fullName>
    </recommendedName>
</protein>
<name>B3QRZ4_CHLT3</name>
<comment type="function">
    <text evidence="7">Required for chromosome condensation and partitioning.</text>
</comment>
<dbReference type="SUPFAM" id="SSF57997">
    <property type="entry name" value="Tropomyosin"/>
    <property type="match status" value="1"/>
</dbReference>
<dbReference type="Pfam" id="PF02463">
    <property type="entry name" value="SMC_N"/>
    <property type="match status" value="1"/>
</dbReference>
<evidence type="ECO:0000256" key="4">
    <source>
        <dbReference type="ARBA" id="ARBA00022840"/>
    </source>
</evidence>
<dbReference type="NCBIfam" id="TIGR02168">
    <property type="entry name" value="SMC_prok_B"/>
    <property type="match status" value="1"/>
</dbReference>
<evidence type="ECO:0000256" key="6">
    <source>
        <dbReference type="ARBA" id="ARBA00023125"/>
    </source>
</evidence>
<accession>B3QRZ4</accession>
<evidence type="ECO:0000313" key="11">
    <source>
        <dbReference type="Proteomes" id="UP000001208"/>
    </source>
</evidence>
<feature type="coiled-coil region" evidence="7">
    <location>
        <begin position="181"/>
        <end position="215"/>
    </location>
</feature>
<dbReference type="GO" id="GO:0007059">
    <property type="term" value="P:chromosome segregation"/>
    <property type="evidence" value="ECO:0007669"/>
    <property type="project" value="UniProtKB-UniRule"/>
</dbReference>
<dbReference type="STRING" id="517418.Ctha_0007"/>
<dbReference type="CDD" id="cd03278">
    <property type="entry name" value="ABC_SMC_barmotin"/>
    <property type="match status" value="1"/>
</dbReference>
<evidence type="ECO:0000259" key="9">
    <source>
        <dbReference type="SMART" id="SM00968"/>
    </source>
</evidence>
<organism evidence="10 11">
    <name type="scientific">Chloroherpeton thalassium (strain ATCC 35110 / GB-78)</name>
    <dbReference type="NCBI Taxonomy" id="517418"/>
    <lineage>
        <taxon>Bacteria</taxon>
        <taxon>Pseudomonadati</taxon>
        <taxon>Chlorobiota</taxon>
        <taxon>Chlorobiia</taxon>
        <taxon>Chlorobiales</taxon>
        <taxon>Chloroherpetonaceae</taxon>
        <taxon>Chloroherpeton</taxon>
    </lineage>
</organism>
<dbReference type="InterPro" id="IPR011890">
    <property type="entry name" value="SMC_prok"/>
</dbReference>
<dbReference type="Gene3D" id="3.30.70.1620">
    <property type="match status" value="1"/>
</dbReference>
<dbReference type="OrthoDB" id="9808768at2"/>
<dbReference type="InterPro" id="IPR024704">
    <property type="entry name" value="SMC"/>
</dbReference>
<keyword evidence="11" id="KW-1185">Reference proteome</keyword>
<keyword evidence="3 7" id="KW-0547">Nucleotide-binding</keyword>
<dbReference type="GO" id="GO:0030261">
    <property type="term" value="P:chromosome condensation"/>
    <property type="evidence" value="ECO:0007669"/>
    <property type="project" value="InterPro"/>
</dbReference>
<dbReference type="GO" id="GO:0007062">
    <property type="term" value="P:sister chromatid cohesion"/>
    <property type="evidence" value="ECO:0007669"/>
    <property type="project" value="InterPro"/>
</dbReference>
<feature type="binding site" evidence="7">
    <location>
        <begin position="32"/>
        <end position="39"/>
    </location>
    <ligand>
        <name>ATP</name>
        <dbReference type="ChEBI" id="CHEBI:30616"/>
    </ligand>
</feature>
<dbReference type="AlphaFoldDB" id="B3QRZ4"/>
<comment type="domain">
    <text evidence="7">Contains large globular domains required for ATP hydrolysis at each terminus and a third globular domain forming a flexible hinge near the middle of the molecule. These domains are separated by coiled-coil structures.</text>
</comment>
<dbReference type="GO" id="GO:0005694">
    <property type="term" value="C:chromosome"/>
    <property type="evidence" value="ECO:0007669"/>
    <property type="project" value="InterPro"/>
</dbReference>
<evidence type="ECO:0000256" key="7">
    <source>
        <dbReference type="HAMAP-Rule" id="MF_01894"/>
    </source>
</evidence>
<dbReference type="EMBL" id="CP001100">
    <property type="protein sequence ID" value="ACF12479.1"/>
    <property type="molecule type" value="Genomic_DNA"/>
</dbReference>
<dbReference type="InterPro" id="IPR003395">
    <property type="entry name" value="RecF/RecN/SMC_N"/>
</dbReference>
<dbReference type="GO" id="GO:0005524">
    <property type="term" value="F:ATP binding"/>
    <property type="evidence" value="ECO:0007669"/>
    <property type="project" value="UniProtKB-UniRule"/>
</dbReference>